<feature type="region of interest" description="Disordered" evidence="2">
    <location>
        <begin position="347"/>
        <end position="391"/>
    </location>
</feature>
<accession>A0ABR7L6Y0</accession>
<proteinExistence type="inferred from homology"/>
<feature type="region of interest" description="Disordered" evidence="2">
    <location>
        <begin position="262"/>
        <end position="287"/>
    </location>
</feature>
<dbReference type="Pfam" id="PF00823">
    <property type="entry name" value="PPE"/>
    <property type="match status" value="1"/>
</dbReference>
<dbReference type="EMBL" id="JABVED010000007">
    <property type="protein sequence ID" value="MBC6448454.1"/>
    <property type="molecule type" value="Genomic_DNA"/>
</dbReference>
<evidence type="ECO:0000313" key="4">
    <source>
        <dbReference type="EMBL" id="MBC6448454.1"/>
    </source>
</evidence>
<gene>
    <name evidence="4" type="ORF">GPZ80_14870</name>
</gene>
<organism evidence="4 5">
    <name type="scientific">Actinokineospora xionganensis</name>
    <dbReference type="NCBI Taxonomy" id="2684470"/>
    <lineage>
        <taxon>Bacteria</taxon>
        <taxon>Bacillati</taxon>
        <taxon>Actinomycetota</taxon>
        <taxon>Actinomycetes</taxon>
        <taxon>Pseudonocardiales</taxon>
        <taxon>Pseudonocardiaceae</taxon>
        <taxon>Actinokineospora</taxon>
    </lineage>
</organism>
<evidence type="ECO:0000259" key="3">
    <source>
        <dbReference type="Pfam" id="PF00823"/>
    </source>
</evidence>
<dbReference type="RefSeq" id="WP_187220930.1">
    <property type="nucleotide sequence ID" value="NZ_JABVED010000007.1"/>
</dbReference>
<dbReference type="InterPro" id="IPR000030">
    <property type="entry name" value="PPE_dom"/>
</dbReference>
<evidence type="ECO:0000313" key="5">
    <source>
        <dbReference type="Proteomes" id="UP000734823"/>
    </source>
</evidence>
<dbReference type="Proteomes" id="UP000734823">
    <property type="component" value="Unassembled WGS sequence"/>
</dbReference>
<reference evidence="4 5" key="1">
    <citation type="submission" date="2020-06" db="EMBL/GenBank/DDBJ databases">
        <title>Actinokineospora xiongansis sp. nov., isolated from soil of Baiyangdian.</title>
        <authorList>
            <person name="Zhang X."/>
        </authorList>
    </citation>
    <scope>NUCLEOTIDE SEQUENCE [LARGE SCALE GENOMIC DNA]</scope>
    <source>
        <strain evidence="4 5">HBU206404</strain>
    </source>
</reference>
<dbReference type="InterPro" id="IPR038332">
    <property type="entry name" value="PPE_sf"/>
</dbReference>
<comment type="similarity">
    <text evidence="1">Belongs to the mycobacterial PPE family.</text>
</comment>
<protein>
    <submittedName>
        <fullName evidence="4">PPE domain-containing protein</fullName>
    </submittedName>
</protein>
<feature type="domain" description="PPE" evidence="3">
    <location>
        <begin position="19"/>
        <end position="168"/>
    </location>
</feature>
<name>A0ABR7L6Y0_9PSEU</name>
<comment type="caution">
    <text evidence="4">The sequence shown here is derived from an EMBL/GenBank/DDBJ whole genome shotgun (WGS) entry which is preliminary data.</text>
</comment>
<keyword evidence="5" id="KW-1185">Reference proteome</keyword>
<dbReference type="SUPFAM" id="SSF140459">
    <property type="entry name" value="PE/PPE dimer-like"/>
    <property type="match status" value="1"/>
</dbReference>
<dbReference type="Gene3D" id="1.20.1260.20">
    <property type="entry name" value="PPE superfamily"/>
    <property type="match status" value="1"/>
</dbReference>
<sequence>MTEQTKRWRGFTHEELYRLLHEGPGAQASADPGRRWAELASTLSDVGQDLATALDSSGATWSGRAAGRAYERLTPLAAWATAAGESAAEMRVAVENQGDYVAKARADMPVPENVPQQQPDPTIAPAIQVVGAQTDPEPIEAARSTGEQRAFEVMAAYAEVTAANVTALSAFEQPAELLDSGRERHGNRGHGIGLSAVVSTIASAVAAALPPLDEKPRGRHSPHVRDVVGNQGVVLSGATLQPEPARRTVTPGMSSGTAPVEAHPAIGAAPGPAPKAREDRSSARGVPAVPAAPAAPAIGDLAATPAGAMAGHAGAPVSPTGAVAPTTADKMAMRRFGTEALGSSQWFAETESAPSRDVSGRRRDLGSAAPVTESVVVDGEDHQLPPNVIGG</sequence>
<evidence type="ECO:0000256" key="2">
    <source>
        <dbReference type="SAM" id="MobiDB-lite"/>
    </source>
</evidence>
<evidence type="ECO:0000256" key="1">
    <source>
        <dbReference type="ARBA" id="ARBA00010652"/>
    </source>
</evidence>